<keyword evidence="1" id="KW-0472">Membrane</keyword>
<sequence>MFRRHTALQKQASKAWEYIRKLFGLQLTRIVLIALIIIIALPFVIFYFLKPDTNIDNRYGVTFSSKYAYQIGLDWKDAYIKILDDLGARNLRLIAYWDEIEVTPETYNYRDIKWQLEQADKRNANVILAIGRKVPRYPECFEPSWWKGMSSEDERDKELYEYVIRTVMELQSYNSIKMWQVENEPFFPFGECIPIKKSTVEYEIQLVRALDERPILVQDSGEGGFWFPSYQMADYLGISMYRKIWYDFWGTLTKSAFYFQYPLSHWSYAVRAHMTGVPVERIIVTELQAEPWGPRINSRLTSDEKDQTMSITDFLSTITYAQKSGFRDLYFWGAEWWLWEKEKNNTPTYWDIAKALFNHK</sequence>
<dbReference type="InterPro" id="IPR017853">
    <property type="entry name" value="GH"/>
</dbReference>
<comment type="caution">
    <text evidence="2">The sequence shown here is derived from an EMBL/GenBank/DDBJ whole genome shotgun (WGS) entry which is preliminary data.</text>
</comment>
<reference evidence="2 3" key="1">
    <citation type="journal article" date="2015" name="Nature">
        <title>rRNA introns, odd ribosomes, and small enigmatic genomes across a large radiation of phyla.</title>
        <authorList>
            <person name="Brown C.T."/>
            <person name="Hug L.A."/>
            <person name="Thomas B.C."/>
            <person name="Sharon I."/>
            <person name="Castelle C.J."/>
            <person name="Singh A."/>
            <person name="Wilkins M.J."/>
            <person name="Williams K.H."/>
            <person name="Banfield J.F."/>
        </authorList>
    </citation>
    <scope>NUCLEOTIDE SEQUENCE [LARGE SCALE GENOMIC DNA]</scope>
</reference>
<accession>A0A0G0YN82</accession>
<name>A0A0G0YN82_UNCKA</name>
<dbReference type="Gene3D" id="3.20.20.80">
    <property type="entry name" value="Glycosidases"/>
    <property type="match status" value="1"/>
</dbReference>
<keyword evidence="1" id="KW-0812">Transmembrane</keyword>
<dbReference type="EMBL" id="LCCU01000008">
    <property type="protein sequence ID" value="KKS38177.1"/>
    <property type="molecule type" value="Genomic_DNA"/>
</dbReference>
<dbReference type="SUPFAM" id="SSF51445">
    <property type="entry name" value="(Trans)glycosidases"/>
    <property type="match status" value="1"/>
</dbReference>
<organism evidence="2 3">
    <name type="scientific">candidate division WWE3 bacterium GW2011_GWF1_42_14</name>
    <dbReference type="NCBI Taxonomy" id="1619138"/>
    <lineage>
        <taxon>Bacteria</taxon>
        <taxon>Katanobacteria</taxon>
    </lineage>
</organism>
<protein>
    <recommendedName>
        <fullName evidence="4">Glycoside hydrolase family 5 domain-containing protein</fullName>
    </recommendedName>
</protein>
<gene>
    <name evidence="2" type="ORF">UV00_C0008G0009</name>
</gene>
<proteinExistence type="predicted"/>
<evidence type="ECO:0008006" key="4">
    <source>
        <dbReference type="Google" id="ProtNLM"/>
    </source>
</evidence>
<evidence type="ECO:0000313" key="3">
    <source>
        <dbReference type="Proteomes" id="UP000033847"/>
    </source>
</evidence>
<dbReference type="AlphaFoldDB" id="A0A0G0YN82"/>
<evidence type="ECO:0000313" key="2">
    <source>
        <dbReference type="EMBL" id="KKS38177.1"/>
    </source>
</evidence>
<keyword evidence="1" id="KW-1133">Transmembrane helix</keyword>
<dbReference type="Proteomes" id="UP000033847">
    <property type="component" value="Unassembled WGS sequence"/>
</dbReference>
<evidence type="ECO:0000256" key="1">
    <source>
        <dbReference type="SAM" id="Phobius"/>
    </source>
</evidence>
<feature type="transmembrane region" description="Helical" evidence="1">
    <location>
        <begin position="30"/>
        <end position="49"/>
    </location>
</feature>